<dbReference type="Pfam" id="PF01455">
    <property type="entry name" value="HupF_HypC"/>
    <property type="match status" value="1"/>
</dbReference>
<dbReference type="EMBL" id="JAEKNQ010000031">
    <property type="protein sequence ID" value="MBJ7603097.1"/>
    <property type="molecule type" value="Genomic_DNA"/>
</dbReference>
<gene>
    <name evidence="2" type="ORF">JF888_07915</name>
</gene>
<dbReference type="PRINTS" id="PR00445">
    <property type="entry name" value="HUPFHYPC"/>
</dbReference>
<dbReference type="InterPro" id="IPR001109">
    <property type="entry name" value="Hydrogenase_HupF/HypC"/>
</dbReference>
<proteinExistence type="inferred from homology"/>
<dbReference type="PANTHER" id="PTHR35177:SF2">
    <property type="entry name" value="HYDROGENASE MATURATION FACTOR HYBG"/>
    <property type="match status" value="1"/>
</dbReference>
<sequence>MCIAVPGRVTEVSEEAQGMAKVDLAGVVRDVNLGLLAADQQPAVGDYVLVHIGYALQKIEEREALETLSLLAAFSEEARAGEEEFEESALTLTQGV</sequence>
<dbReference type="AlphaFoldDB" id="A0A934NH65"/>
<evidence type="ECO:0000313" key="3">
    <source>
        <dbReference type="Proteomes" id="UP000620075"/>
    </source>
</evidence>
<dbReference type="GO" id="GO:0051604">
    <property type="term" value="P:protein maturation"/>
    <property type="evidence" value="ECO:0007669"/>
    <property type="project" value="TreeGrafter"/>
</dbReference>
<dbReference type="InterPro" id="IPR019812">
    <property type="entry name" value="Hydgase_assmbl_chp_CS"/>
</dbReference>
<dbReference type="NCBIfam" id="TIGR00074">
    <property type="entry name" value="hypC_hupF"/>
    <property type="match status" value="1"/>
</dbReference>
<protein>
    <submittedName>
        <fullName evidence="2">HypC/HybG/HupF family hydrogenase formation chaperone</fullName>
    </submittedName>
</protein>
<comment type="similarity">
    <text evidence="1">Belongs to the HupF/HypC family.</text>
</comment>
<name>A0A934NH65_9BACT</name>
<dbReference type="PROSITE" id="PS01097">
    <property type="entry name" value="HUPF_HYPC"/>
    <property type="match status" value="1"/>
</dbReference>
<accession>A0A934NH65</accession>
<dbReference type="FunFam" id="2.30.30.140:FF:000022">
    <property type="entry name" value="Hydrogenase assembly chaperone HybG"/>
    <property type="match status" value="1"/>
</dbReference>
<dbReference type="GO" id="GO:1902670">
    <property type="term" value="F:carbon dioxide binding"/>
    <property type="evidence" value="ECO:0007669"/>
    <property type="project" value="TreeGrafter"/>
</dbReference>
<comment type="caution">
    <text evidence="2">The sequence shown here is derived from an EMBL/GenBank/DDBJ whole genome shotgun (WGS) entry which is preliminary data.</text>
</comment>
<evidence type="ECO:0000256" key="1">
    <source>
        <dbReference type="ARBA" id="ARBA00006018"/>
    </source>
</evidence>
<dbReference type="Proteomes" id="UP000620075">
    <property type="component" value="Unassembled WGS sequence"/>
</dbReference>
<organism evidence="2 3">
    <name type="scientific">Candidatus Dormiibacter inghamiae</name>
    <dbReference type="NCBI Taxonomy" id="3127013"/>
    <lineage>
        <taxon>Bacteria</taxon>
        <taxon>Bacillati</taxon>
        <taxon>Candidatus Dormiibacterota</taxon>
        <taxon>Candidatus Dormibacteria</taxon>
        <taxon>Candidatus Dormibacterales</taxon>
        <taxon>Candidatus Dormibacteraceae</taxon>
        <taxon>Candidatus Dormiibacter</taxon>
    </lineage>
</organism>
<dbReference type="RefSeq" id="WP_338178522.1">
    <property type="nucleotide sequence ID" value="NZ_JAEKNQ010000031.1"/>
</dbReference>
<dbReference type="GO" id="GO:0005506">
    <property type="term" value="F:iron ion binding"/>
    <property type="evidence" value="ECO:0007669"/>
    <property type="project" value="TreeGrafter"/>
</dbReference>
<reference evidence="2 3" key="1">
    <citation type="submission" date="2020-10" db="EMBL/GenBank/DDBJ databases">
        <title>Ca. Dormibacterota MAGs.</title>
        <authorList>
            <person name="Montgomery K."/>
        </authorList>
    </citation>
    <scope>NUCLEOTIDE SEQUENCE [LARGE SCALE GENOMIC DNA]</scope>
    <source>
        <strain evidence="2">SC8811_S16_3</strain>
    </source>
</reference>
<dbReference type="Gene3D" id="2.30.30.140">
    <property type="match status" value="1"/>
</dbReference>
<dbReference type="SUPFAM" id="SSF159127">
    <property type="entry name" value="HupF/HypC-like"/>
    <property type="match status" value="1"/>
</dbReference>
<evidence type="ECO:0000313" key="2">
    <source>
        <dbReference type="EMBL" id="MBJ7603097.1"/>
    </source>
</evidence>
<dbReference type="PANTHER" id="PTHR35177">
    <property type="entry name" value="HYDROGENASE MATURATION FACTOR HYBG"/>
    <property type="match status" value="1"/>
</dbReference>